<evidence type="ECO:0000256" key="1">
    <source>
        <dbReference type="SAM" id="MobiDB-lite"/>
    </source>
</evidence>
<name>A0A8X6XNF0_9ARAC</name>
<feature type="compositionally biased region" description="Basic and acidic residues" evidence="1">
    <location>
        <begin position="37"/>
        <end position="47"/>
    </location>
</feature>
<dbReference type="Proteomes" id="UP000886998">
    <property type="component" value="Unassembled WGS sequence"/>
</dbReference>
<accession>A0A8X6XNF0</accession>
<sequence length="83" mass="9687">MQGDSLPVRQICRGREHKDDSEWHRVAELEMPSAETKMNRSKEDKNRSSTLLTKSSNKIPLELMILRHLPLQALYLVWTLLIC</sequence>
<dbReference type="AlphaFoldDB" id="A0A8X6XNF0"/>
<feature type="compositionally biased region" description="Basic and acidic residues" evidence="1">
    <location>
        <begin position="17"/>
        <end position="28"/>
    </location>
</feature>
<dbReference type="EMBL" id="BMAV01010912">
    <property type="protein sequence ID" value="GFY56338.1"/>
    <property type="molecule type" value="Genomic_DNA"/>
</dbReference>
<organism evidence="2 3">
    <name type="scientific">Trichonephila inaurata madagascariensis</name>
    <dbReference type="NCBI Taxonomy" id="2747483"/>
    <lineage>
        <taxon>Eukaryota</taxon>
        <taxon>Metazoa</taxon>
        <taxon>Ecdysozoa</taxon>
        <taxon>Arthropoda</taxon>
        <taxon>Chelicerata</taxon>
        <taxon>Arachnida</taxon>
        <taxon>Araneae</taxon>
        <taxon>Araneomorphae</taxon>
        <taxon>Entelegynae</taxon>
        <taxon>Araneoidea</taxon>
        <taxon>Nephilidae</taxon>
        <taxon>Trichonephila</taxon>
        <taxon>Trichonephila inaurata</taxon>
    </lineage>
</organism>
<evidence type="ECO:0000313" key="2">
    <source>
        <dbReference type="EMBL" id="GFY56338.1"/>
    </source>
</evidence>
<protein>
    <submittedName>
        <fullName evidence="2">Uncharacterized protein</fullName>
    </submittedName>
</protein>
<feature type="region of interest" description="Disordered" evidence="1">
    <location>
        <begin position="17"/>
        <end position="51"/>
    </location>
</feature>
<evidence type="ECO:0000313" key="3">
    <source>
        <dbReference type="Proteomes" id="UP000886998"/>
    </source>
</evidence>
<dbReference type="OrthoDB" id="10560546at2759"/>
<gene>
    <name evidence="2" type="ORF">TNIN_381561</name>
</gene>
<proteinExistence type="predicted"/>
<reference evidence="2" key="1">
    <citation type="submission" date="2020-08" db="EMBL/GenBank/DDBJ databases">
        <title>Multicomponent nature underlies the extraordinary mechanical properties of spider dragline silk.</title>
        <authorList>
            <person name="Kono N."/>
            <person name="Nakamura H."/>
            <person name="Mori M."/>
            <person name="Yoshida Y."/>
            <person name="Ohtoshi R."/>
            <person name="Malay A.D."/>
            <person name="Moran D.A.P."/>
            <person name="Tomita M."/>
            <person name="Numata K."/>
            <person name="Arakawa K."/>
        </authorList>
    </citation>
    <scope>NUCLEOTIDE SEQUENCE</scope>
</reference>
<comment type="caution">
    <text evidence="2">The sequence shown here is derived from an EMBL/GenBank/DDBJ whole genome shotgun (WGS) entry which is preliminary data.</text>
</comment>
<keyword evidence="3" id="KW-1185">Reference proteome</keyword>